<organism evidence="1 2">
    <name type="scientific">Blattamonas nauphoetae</name>
    <dbReference type="NCBI Taxonomy" id="2049346"/>
    <lineage>
        <taxon>Eukaryota</taxon>
        <taxon>Metamonada</taxon>
        <taxon>Preaxostyla</taxon>
        <taxon>Oxymonadida</taxon>
        <taxon>Blattamonas</taxon>
    </lineage>
</organism>
<reference evidence="1 2" key="1">
    <citation type="journal article" date="2022" name="bioRxiv">
        <title>Genomics of Preaxostyla Flagellates Illuminates Evolutionary Transitions and the Path Towards Mitochondrial Loss.</title>
        <authorList>
            <person name="Novak L.V.F."/>
            <person name="Treitli S.C."/>
            <person name="Pyrih J."/>
            <person name="Halakuc P."/>
            <person name="Pipaliya S.V."/>
            <person name="Vacek V."/>
            <person name="Brzon O."/>
            <person name="Soukal P."/>
            <person name="Eme L."/>
            <person name="Dacks J.B."/>
            <person name="Karnkowska A."/>
            <person name="Elias M."/>
            <person name="Hampl V."/>
        </authorList>
    </citation>
    <scope>NUCLEOTIDE SEQUENCE [LARGE SCALE GENOMIC DNA]</scope>
    <source>
        <strain evidence="1">NAU3</strain>
        <tissue evidence="1">Gut</tissue>
    </source>
</reference>
<comment type="caution">
    <text evidence="1">The sequence shown here is derived from an EMBL/GenBank/DDBJ whole genome shotgun (WGS) entry which is preliminary data.</text>
</comment>
<proteinExistence type="predicted"/>
<gene>
    <name evidence="1" type="ORF">BLNAU_13829</name>
</gene>
<name>A0ABQ9XIQ9_9EUKA</name>
<sequence>MTTVITNKSISIDSPCPDCSLLMNWTENYPKSEHEQAVVFRSLVATLKCKPALDVSLETKAVKLLETVTPWSRKSADVFLRSLGRTADESLTEFVQSVLVIISTANKVITTAAMKMLKTLIRTRSPKGRLTLVKADLIPRLINTLNPLSLSLAESVDIHASLMTSITFFLWLSTPDALSQLEVKAGDEQPDVRETVFQQVLAPSEKYVRHLCVNRYSIVDGDQSLNFLLLLAHFLRISVKSDDP</sequence>
<dbReference type="EMBL" id="JARBJD010000122">
    <property type="protein sequence ID" value="KAK2951213.1"/>
    <property type="molecule type" value="Genomic_DNA"/>
</dbReference>
<protein>
    <submittedName>
        <fullName evidence="1">Uncharacterized protein</fullName>
    </submittedName>
</protein>
<accession>A0ABQ9XIQ9</accession>
<evidence type="ECO:0000313" key="1">
    <source>
        <dbReference type="EMBL" id="KAK2951213.1"/>
    </source>
</evidence>
<dbReference type="Proteomes" id="UP001281761">
    <property type="component" value="Unassembled WGS sequence"/>
</dbReference>
<evidence type="ECO:0000313" key="2">
    <source>
        <dbReference type="Proteomes" id="UP001281761"/>
    </source>
</evidence>
<keyword evidence="2" id="KW-1185">Reference proteome</keyword>